<dbReference type="InterPro" id="IPR036761">
    <property type="entry name" value="TTHA0802/YceI-like_sf"/>
</dbReference>
<name>A0AAW8CXA9_9BURK</name>
<dbReference type="AlphaFoldDB" id="A0AAW8CXA9"/>
<proteinExistence type="predicted"/>
<feature type="signal peptide" evidence="1">
    <location>
        <begin position="1"/>
        <end position="22"/>
    </location>
</feature>
<dbReference type="Proteomes" id="UP001242045">
    <property type="component" value="Unassembled WGS sequence"/>
</dbReference>
<sequence length="191" mass="20676">MKQLAMRLALFALACVAGGANAQLQQQLIAAGSEIIFTNKQMGVSMSGRFKRFDAAVSFEPSRPQTSKIGLVVDLTSVALGSADNEALLARTDWFDSKNHPKASFESTSVKALDAKKFEARGKLTLKGVSRDVVVPFDLSAQTGDAVVTGAFMLRRKDFGIGIGEWEDVSLVANEVNVRFRFVLRGLPPPR</sequence>
<protein>
    <submittedName>
        <fullName evidence="3">Polyisoprenoid-binding protein YceI</fullName>
    </submittedName>
</protein>
<dbReference type="SMART" id="SM00867">
    <property type="entry name" value="YceI"/>
    <property type="match status" value="1"/>
</dbReference>
<dbReference type="PANTHER" id="PTHR34406">
    <property type="entry name" value="PROTEIN YCEI"/>
    <property type="match status" value="1"/>
</dbReference>
<evidence type="ECO:0000259" key="2">
    <source>
        <dbReference type="SMART" id="SM00867"/>
    </source>
</evidence>
<dbReference type="InterPro" id="IPR007372">
    <property type="entry name" value="Lipid/polyisoprenoid-bd_YceI"/>
</dbReference>
<feature type="chain" id="PRO_5043409529" evidence="1">
    <location>
        <begin position="23"/>
        <end position="191"/>
    </location>
</feature>
<evidence type="ECO:0000313" key="3">
    <source>
        <dbReference type="EMBL" id="MDP9893826.1"/>
    </source>
</evidence>
<feature type="domain" description="Lipid/polyisoprenoid-binding YceI-like" evidence="2">
    <location>
        <begin position="25"/>
        <end position="185"/>
    </location>
</feature>
<dbReference type="Gene3D" id="2.40.128.110">
    <property type="entry name" value="Lipid/polyisoprenoid-binding, YceI-like"/>
    <property type="match status" value="1"/>
</dbReference>
<dbReference type="RefSeq" id="WP_307685186.1">
    <property type="nucleotide sequence ID" value="NZ_JAUSRD010000006.1"/>
</dbReference>
<evidence type="ECO:0000313" key="4">
    <source>
        <dbReference type="Proteomes" id="UP001242045"/>
    </source>
</evidence>
<keyword evidence="1" id="KW-0732">Signal</keyword>
<comment type="caution">
    <text evidence="3">The sequence shown here is derived from an EMBL/GenBank/DDBJ whole genome shotgun (WGS) entry which is preliminary data.</text>
</comment>
<dbReference type="EMBL" id="JAUSRD010000006">
    <property type="protein sequence ID" value="MDP9893826.1"/>
    <property type="molecule type" value="Genomic_DNA"/>
</dbReference>
<gene>
    <name evidence="3" type="ORF">J2W31_002941</name>
</gene>
<evidence type="ECO:0000256" key="1">
    <source>
        <dbReference type="SAM" id="SignalP"/>
    </source>
</evidence>
<reference evidence="3" key="1">
    <citation type="submission" date="2023-07" db="EMBL/GenBank/DDBJ databases">
        <title>Sorghum-associated microbial communities from plants grown in Nebraska, USA.</title>
        <authorList>
            <person name="Schachtman D."/>
        </authorList>
    </citation>
    <scope>NUCLEOTIDE SEQUENCE</scope>
    <source>
        <strain evidence="3">DS3754</strain>
    </source>
</reference>
<dbReference type="SUPFAM" id="SSF101874">
    <property type="entry name" value="YceI-like"/>
    <property type="match status" value="1"/>
</dbReference>
<dbReference type="Pfam" id="PF04264">
    <property type="entry name" value="YceI"/>
    <property type="match status" value="1"/>
</dbReference>
<accession>A0AAW8CXA9</accession>
<dbReference type="PANTHER" id="PTHR34406:SF1">
    <property type="entry name" value="PROTEIN YCEI"/>
    <property type="match status" value="1"/>
</dbReference>
<organism evidence="3 4">
    <name type="scientific">Variovorax boronicumulans</name>
    <dbReference type="NCBI Taxonomy" id="436515"/>
    <lineage>
        <taxon>Bacteria</taxon>
        <taxon>Pseudomonadati</taxon>
        <taxon>Pseudomonadota</taxon>
        <taxon>Betaproteobacteria</taxon>
        <taxon>Burkholderiales</taxon>
        <taxon>Comamonadaceae</taxon>
        <taxon>Variovorax</taxon>
    </lineage>
</organism>